<reference evidence="3 4" key="1">
    <citation type="submission" date="2019-08" db="EMBL/GenBank/DDBJ databases">
        <title>Draft genome sequences of two oriental melons (Cucumis melo L. var makuwa).</title>
        <authorList>
            <person name="Kwon S.-Y."/>
        </authorList>
    </citation>
    <scope>NUCLEOTIDE SEQUENCE [LARGE SCALE GENOMIC DNA]</scope>
    <source>
        <strain evidence="4">cv. Chang Bougi</strain>
        <strain evidence="3">cv. SW 3</strain>
        <tissue evidence="2">Leaf</tissue>
    </source>
</reference>
<dbReference type="EMBL" id="SSTE01007338">
    <property type="protein sequence ID" value="KAA0056724.1"/>
    <property type="molecule type" value="Genomic_DNA"/>
</dbReference>
<evidence type="ECO:0000313" key="4">
    <source>
        <dbReference type="Proteomes" id="UP000321947"/>
    </source>
</evidence>
<protein>
    <submittedName>
        <fullName evidence="2">Uncharacterized protein</fullName>
    </submittedName>
</protein>
<comment type="caution">
    <text evidence="2">The sequence shown here is derived from an EMBL/GenBank/DDBJ whole genome shotgun (WGS) entry which is preliminary data.</text>
</comment>
<dbReference type="EMBL" id="SSTD01005856">
    <property type="protein sequence ID" value="TYK21188.1"/>
    <property type="molecule type" value="Genomic_DNA"/>
</dbReference>
<evidence type="ECO:0000313" key="1">
    <source>
        <dbReference type="EMBL" id="KAA0056724.1"/>
    </source>
</evidence>
<gene>
    <name evidence="2" type="ORF">E5676_scaffold1312G00110</name>
    <name evidence="1" type="ORF">E6C27_scaffold29G00180</name>
</gene>
<accession>A0A5D3DCF9</accession>
<proteinExistence type="predicted"/>
<dbReference type="AlphaFoldDB" id="A0A5D3DCF9"/>
<sequence length="125" mass="14276">MHTFVASCFSKSLQELESETTTSVDLLFSRPRVGWWDLISEGKVREIDRKSPTYELNPSRANERVGPFVQDLNSLPMGTTYLLTLKRLGVNSILHPMSLAIHLVLPMKWEAYWASVDELPSPMRI</sequence>
<evidence type="ECO:0000313" key="3">
    <source>
        <dbReference type="Proteomes" id="UP000321393"/>
    </source>
</evidence>
<dbReference type="Proteomes" id="UP000321393">
    <property type="component" value="Unassembled WGS sequence"/>
</dbReference>
<organism evidence="2 4">
    <name type="scientific">Cucumis melo var. makuwa</name>
    <name type="common">Oriental melon</name>
    <dbReference type="NCBI Taxonomy" id="1194695"/>
    <lineage>
        <taxon>Eukaryota</taxon>
        <taxon>Viridiplantae</taxon>
        <taxon>Streptophyta</taxon>
        <taxon>Embryophyta</taxon>
        <taxon>Tracheophyta</taxon>
        <taxon>Spermatophyta</taxon>
        <taxon>Magnoliopsida</taxon>
        <taxon>eudicotyledons</taxon>
        <taxon>Gunneridae</taxon>
        <taxon>Pentapetalae</taxon>
        <taxon>rosids</taxon>
        <taxon>fabids</taxon>
        <taxon>Cucurbitales</taxon>
        <taxon>Cucurbitaceae</taxon>
        <taxon>Benincaseae</taxon>
        <taxon>Cucumis</taxon>
    </lineage>
</organism>
<name>A0A5D3DCF9_CUCMM</name>
<dbReference type="Proteomes" id="UP000321947">
    <property type="component" value="Unassembled WGS sequence"/>
</dbReference>
<evidence type="ECO:0000313" key="2">
    <source>
        <dbReference type="EMBL" id="TYK21188.1"/>
    </source>
</evidence>